<evidence type="ECO:0000256" key="4">
    <source>
        <dbReference type="ARBA" id="ARBA00022475"/>
    </source>
</evidence>
<keyword evidence="4 8" id="KW-1003">Cell membrane</keyword>
<dbReference type="Proteomes" id="UP000028864">
    <property type="component" value="Unassembled WGS sequence"/>
</dbReference>
<evidence type="ECO:0000256" key="3">
    <source>
        <dbReference type="ARBA" id="ARBA00022448"/>
    </source>
</evidence>
<feature type="transmembrane region" description="Helical" evidence="8">
    <location>
        <begin position="102"/>
        <end position="121"/>
    </location>
</feature>
<proteinExistence type="inferred from homology"/>
<protein>
    <recommendedName>
        <fullName evidence="8">Probable membrane transporter protein</fullName>
    </recommendedName>
</protein>
<dbReference type="InterPro" id="IPR052017">
    <property type="entry name" value="TSUP"/>
</dbReference>
<dbReference type="AlphaFoldDB" id="A0AAV2WEW8"/>
<evidence type="ECO:0000256" key="5">
    <source>
        <dbReference type="ARBA" id="ARBA00022692"/>
    </source>
</evidence>
<keyword evidence="3" id="KW-0813">Transport</keyword>
<dbReference type="PANTHER" id="PTHR30269">
    <property type="entry name" value="TRANSMEMBRANE PROTEIN YFCA"/>
    <property type="match status" value="1"/>
</dbReference>
<evidence type="ECO:0000256" key="6">
    <source>
        <dbReference type="ARBA" id="ARBA00022989"/>
    </source>
</evidence>
<gene>
    <name evidence="9" type="ORF">BN1047_00682</name>
</gene>
<feature type="transmembrane region" description="Helical" evidence="8">
    <location>
        <begin position="61"/>
        <end position="82"/>
    </location>
</feature>
<reference evidence="9" key="1">
    <citation type="submission" date="2014-05" db="EMBL/GenBank/DDBJ databases">
        <authorList>
            <person name="Urmite Genomes"/>
        </authorList>
    </citation>
    <scope>NUCLEOTIDE SEQUENCE</scope>
    <source>
        <strain evidence="9">DSM 44074</strain>
    </source>
</reference>
<organism evidence="9 10">
    <name type="scientific">Mycolicibacterium neoaurum</name>
    <name type="common">Mycobacterium neoaurum</name>
    <dbReference type="NCBI Taxonomy" id="1795"/>
    <lineage>
        <taxon>Bacteria</taxon>
        <taxon>Bacillati</taxon>
        <taxon>Actinomycetota</taxon>
        <taxon>Actinomycetes</taxon>
        <taxon>Mycobacteriales</taxon>
        <taxon>Mycobacteriaceae</taxon>
        <taxon>Mycolicibacterium</taxon>
    </lineage>
</organism>
<feature type="transmembrane region" description="Helical" evidence="8">
    <location>
        <begin position="29"/>
        <end position="54"/>
    </location>
</feature>
<dbReference type="PANTHER" id="PTHR30269:SF0">
    <property type="entry name" value="MEMBRANE TRANSPORTER PROTEIN YFCA-RELATED"/>
    <property type="match status" value="1"/>
</dbReference>
<comment type="subcellular location">
    <subcellularLocation>
        <location evidence="1 8">Cell membrane</location>
        <topology evidence="1 8">Multi-pass membrane protein</topology>
    </subcellularLocation>
</comment>
<evidence type="ECO:0000256" key="2">
    <source>
        <dbReference type="ARBA" id="ARBA00009142"/>
    </source>
</evidence>
<keyword evidence="7 8" id="KW-0472">Membrane</keyword>
<feature type="transmembrane region" description="Helical" evidence="8">
    <location>
        <begin position="255"/>
        <end position="273"/>
    </location>
</feature>
<sequence>MHDSEVRPSTWWAQPGLGHMPALVDDGRVMWWEMVLLFVAGIGGGLIGSIAGLASLSTYPALLLIGLPPVSANVTNTVSLVFNGIGSVAGSLPELAGQRDRLLRLMPMAVLGGAAGAWLLLSIPAEGFENAVPVLLMVASVAIALPRGKGPVAEPTRARSAAQAVAVALICIYGGFFGAAAGVLLLALFLRTGAESLAEANAIKNVVLGVANAVAAVGFVIFAPVYWPAVGAMGVGCLIGARLGPVVVRRAPATPLRLGIAIAGIALAVKLGYDTYR</sequence>
<dbReference type="EMBL" id="LK021337">
    <property type="protein sequence ID" value="CDQ42824.1"/>
    <property type="molecule type" value="Genomic_DNA"/>
</dbReference>
<evidence type="ECO:0000313" key="9">
    <source>
        <dbReference type="EMBL" id="CDQ42824.1"/>
    </source>
</evidence>
<evidence type="ECO:0000313" key="10">
    <source>
        <dbReference type="Proteomes" id="UP000028864"/>
    </source>
</evidence>
<reference evidence="9" key="2">
    <citation type="submission" date="2015-09" db="EMBL/GenBank/DDBJ databases">
        <title>Draft genome sequence of Mycobacterium neoaurum DSM 44074.</title>
        <authorList>
            <person name="Croce O."/>
            <person name="Robert C."/>
            <person name="Raoult D."/>
            <person name="Drancourt M."/>
        </authorList>
    </citation>
    <scope>NUCLEOTIDE SEQUENCE</scope>
    <source>
        <strain evidence="9">DSM 44074</strain>
    </source>
</reference>
<keyword evidence="6 8" id="KW-1133">Transmembrane helix</keyword>
<comment type="similarity">
    <text evidence="2 8">Belongs to the 4-toluene sulfonate uptake permease (TSUP) (TC 2.A.102) family.</text>
</comment>
<feature type="transmembrane region" description="Helical" evidence="8">
    <location>
        <begin position="165"/>
        <end position="190"/>
    </location>
</feature>
<accession>A0AAV2WEW8</accession>
<evidence type="ECO:0000256" key="8">
    <source>
        <dbReference type="RuleBase" id="RU363041"/>
    </source>
</evidence>
<dbReference type="Pfam" id="PF01925">
    <property type="entry name" value="TauE"/>
    <property type="match status" value="1"/>
</dbReference>
<dbReference type="InterPro" id="IPR002781">
    <property type="entry name" value="TM_pro_TauE-like"/>
</dbReference>
<feature type="transmembrane region" description="Helical" evidence="8">
    <location>
        <begin position="128"/>
        <end position="145"/>
    </location>
</feature>
<evidence type="ECO:0000256" key="1">
    <source>
        <dbReference type="ARBA" id="ARBA00004651"/>
    </source>
</evidence>
<evidence type="ECO:0000256" key="7">
    <source>
        <dbReference type="ARBA" id="ARBA00023136"/>
    </source>
</evidence>
<name>A0AAV2WEW8_MYCNE</name>
<dbReference type="GO" id="GO:0005886">
    <property type="term" value="C:plasma membrane"/>
    <property type="evidence" value="ECO:0007669"/>
    <property type="project" value="UniProtKB-SubCell"/>
</dbReference>
<feature type="transmembrane region" description="Helical" evidence="8">
    <location>
        <begin position="202"/>
        <end position="223"/>
    </location>
</feature>
<keyword evidence="5 8" id="KW-0812">Transmembrane</keyword>